<keyword evidence="2" id="KW-0067">ATP-binding</keyword>
<evidence type="ECO:0000313" key="7">
    <source>
        <dbReference type="Proteomes" id="UP000516305"/>
    </source>
</evidence>
<dbReference type="AlphaFoldDB" id="A0A7H0VB64"/>
<dbReference type="Proteomes" id="UP000516305">
    <property type="component" value="Chromosome"/>
</dbReference>
<dbReference type="EMBL" id="CP060139">
    <property type="protein sequence ID" value="QNR22962.1"/>
    <property type="molecule type" value="Genomic_DNA"/>
</dbReference>
<evidence type="ECO:0000313" key="6">
    <source>
        <dbReference type="EMBL" id="QNR22962.1"/>
    </source>
</evidence>
<feature type="coiled-coil region" evidence="3">
    <location>
        <begin position="477"/>
        <end position="504"/>
    </location>
</feature>
<keyword evidence="1" id="KW-0547">Nucleotide-binding</keyword>
<reference evidence="6 7" key="1">
    <citation type="submission" date="2020-08" db="EMBL/GenBank/DDBJ databases">
        <title>Croceimicrobium hydrocarbonivorans gen. nov., sp. nov., a novel marine bacterium isolated from a bacterial consortium that degrades polyethylene terephthalate.</title>
        <authorList>
            <person name="Liu R."/>
        </authorList>
    </citation>
    <scope>NUCLEOTIDE SEQUENCE [LARGE SCALE GENOMIC DNA]</scope>
    <source>
        <strain evidence="6 7">A20-9</strain>
    </source>
</reference>
<keyword evidence="3" id="KW-0175">Coiled coil</keyword>
<name>A0A7H0VB64_9FLAO</name>
<evidence type="ECO:0000256" key="3">
    <source>
        <dbReference type="SAM" id="Coils"/>
    </source>
</evidence>
<evidence type="ECO:0000256" key="4">
    <source>
        <dbReference type="SAM" id="MobiDB-lite"/>
    </source>
</evidence>
<sequence length="1247" mass="142909">MKRFSEVKEIDRSKIIVDPKLFQGRQSEFSEDTVKAIVSKGAYDRSAEPIILWYDAEREKYVVISGHSRFEASERLYKSGKQPDLKTMPAKLFLGDLDDAIDYATLESNRGSTEEGLVSDIQAYRRAVAKGFNREKLLSIFKPESKLNKLKDLSYLNPKGQFVEELSKSSARSFPYLERNSRWVGQLRKVLPQLTDSHEQELFNYFYKGKPSALKQGKDQFFDLVDKRVNRIDFDSNKALNLENRISANALTDPITEQLKDLEKDITEFQKRIQAKRQNIIRAKEAKVPDAEKIISTLQKEITQYEAAILRKMEDQNKLRQQKGKIERETVVDLFSQSEEIPAKKKPSEQIKEKTERLTDREYRESQVPKIVEKGDLANLIYDGQKYFGLKVKEVDFWEGNFFSIDRWVYILELPSGKTVREDNKANVEKFDPSKNKKGEQENAYPLLDPTGRMYKTAISAWYASSMSPDRRGRSFMAEHERYLNEIQQELIELAEKHDTKELVTPAFNRYLEKYRSYAADYLHRQSGIASSMVTGPANFPTARNRKRGDVQERKVKEWNRWDSKALARIKKELINEPLPTDNPTEELSRQKEKLQALKDLQINYRAINAAYRKFKKDPSSLDSQDLSDVVKERIRNWKPDYSYETAPIQPYQMSNNNANIKRVEQRIKELEVKSKIAESGKTPEVKFDGGVVVLNALDNRIQIFFDDKPDANTRDELKKSGFKWAPSKKAWQRMVTDNAIFKTAKLSFIKSEGPWEDLFKVNQSKKKTLNPISDPKKKEWKVDLKALAASIRNLLNLGGGNAVKVSTKTSGENRSDHHIFIEMRDGSSFDKRTRNILESWPLDKGQVKGYGLKIYTGQAMQVQEAIKEVSAADDFKEIIGCPPMKDGKRLIDAESIRKLESCIANLPQTKKQHTNEAGEYQADRLKLHAKIIGEFKKDAKCTGGKKPIAILTGGAPGAGKSTFLKNFAPWLLSDSVYHIDADEVRAKLPEYKGWNASATHEETSDITKKLIREIGKPCEYDLIYDGTMNKAKKYGPLVTQLKDLGYQVFVIYLQVPKELSKQRVLDRYKTSGRYVPMSVIDEIYENGLEAYDEVIKSADGFIRVNGETQEIVEKGGMQLPKRRKLANQPSKSEPSKADRDSIGTIRKEINEYLILSENQVRNFAEKINRLRKVNSQKIDGSQINKKVLPLTADGLFRWAKNPGAYDLPGIDAPDETKPTIKPRKIKKLEPANSSSGGFWQQLWNGK</sequence>
<dbReference type="RefSeq" id="WP_210757531.1">
    <property type="nucleotide sequence ID" value="NZ_CP060139.1"/>
</dbReference>
<organism evidence="6 7">
    <name type="scientific">Croceimicrobium hydrocarbonivorans</name>
    <dbReference type="NCBI Taxonomy" id="2761580"/>
    <lineage>
        <taxon>Bacteria</taxon>
        <taxon>Pseudomonadati</taxon>
        <taxon>Bacteroidota</taxon>
        <taxon>Flavobacteriia</taxon>
        <taxon>Flavobacteriales</taxon>
        <taxon>Owenweeksiaceae</taxon>
        <taxon>Croceimicrobium</taxon>
    </lineage>
</organism>
<keyword evidence="7" id="KW-1185">Reference proteome</keyword>
<proteinExistence type="predicted"/>
<feature type="coiled-coil region" evidence="3">
    <location>
        <begin position="259"/>
        <end position="315"/>
    </location>
</feature>
<dbReference type="InterPro" id="IPR036086">
    <property type="entry name" value="ParB/Sulfiredoxin_sf"/>
</dbReference>
<feature type="region of interest" description="Disordered" evidence="4">
    <location>
        <begin position="1210"/>
        <end position="1247"/>
    </location>
</feature>
<feature type="coiled-coil region" evidence="3">
    <location>
        <begin position="654"/>
        <end position="681"/>
    </location>
</feature>
<dbReference type="InterPro" id="IPR027417">
    <property type="entry name" value="P-loop_NTPase"/>
</dbReference>
<gene>
    <name evidence="6" type="ORF">H4K34_11290</name>
</gene>
<evidence type="ECO:0000256" key="2">
    <source>
        <dbReference type="ARBA" id="ARBA00022840"/>
    </source>
</evidence>
<protein>
    <submittedName>
        <fullName evidence="6">Zeta toxin family protein</fullName>
    </submittedName>
</protein>
<evidence type="ECO:0000256" key="1">
    <source>
        <dbReference type="ARBA" id="ARBA00022741"/>
    </source>
</evidence>
<accession>A0A7H0VB64</accession>
<feature type="compositionally biased region" description="Polar residues" evidence="4">
    <location>
        <begin position="1232"/>
        <end position="1247"/>
    </location>
</feature>
<dbReference type="GO" id="GO:0016301">
    <property type="term" value="F:kinase activity"/>
    <property type="evidence" value="ECO:0007669"/>
    <property type="project" value="InterPro"/>
</dbReference>
<dbReference type="Gene3D" id="3.40.50.300">
    <property type="entry name" value="P-loop containing nucleotide triphosphate hydrolases"/>
    <property type="match status" value="1"/>
</dbReference>
<dbReference type="KEGG" id="chyd:H4K34_11290"/>
<feature type="domain" description="Zeta toxin" evidence="5">
    <location>
        <begin position="938"/>
        <end position="1098"/>
    </location>
</feature>
<dbReference type="SUPFAM" id="SSF52540">
    <property type="entry name" value="P-loop containing nucleoside triphosphate hydrolases"/>
    <property type="match status" value="1"/>
</dbReference>
<dbReference type="Pfam" id="PF06414">
    <property type="entry name" value="Zeta_toxin"/>
    <property type="match status" value="1"/>
</dbReference>
<feature type="region of interest" description="Disordered" evidence="4">
    <location>
        <begin position="1122"/>
        <end position="1142"/>
    </location>
</feature>
<evidence type="ECO:0000259" key="5">
    <source>
        <dbReference type="Pfam" id="PF06414"/>
    </source>
</evidence>
<dbReference type="InterPro" id="IPR010488">
    <property type="entry name" value="Zeta_toxin_domain"/>
</dbReference>
<dbReference type="SUPFAM" id="SSF110849">
    <property type="entry name" value="ParB/Sulfiredoxin"/>
    <property type="match status" value="1"/>
</dbReference>
<dbReference type="GO" id="GO:0005524">
    <property type="term" value="F:ATP binding"/>
    <property type="evidence" value="ECO:0007669"/>
    <property type="project" value="UniProtKB-KW"/>
</dbReference>